<evidence type="ECO:0000313" key="6">
    <source>
        <dbReference type="EMBL" id="TWT48215.1"/>
    </source>
</evidence>
<dbReference type="PANTHER" id="PTHR32305">
    <property type="match status" value="1"/>
</dbReference>
<dbReference type="Gene3D" id="4.10.220.110">
    <property type="match status" value="1"/>
</dbReference>
<dbReference type="AlphaFoldDB" id="A0A5C5WDV1"/>
<evidence type="ECO:0000256" key="2">
    <source>
        <dbReference type="ARBA" id="ARBA00005558"/>
    </source>
</evidence>
<comment type="caution">
    <text evidence="6">The sequence shown here is derived from an EMBL/GenBank/DDBJ whole genome shotgun (WGS) entry which is preliminary data.</text>
</comment>
<dbReference type="InterPro" id="IPR017847">
    <property type="entry name" value="T6SS_RhsGE_Vgr_subset"/>
</dbReference>
<dbReference type="NCBIfam" id="TIGR01646">
    <property type="entry name" value="vgr_GE"/>
    <property type="match status" value="1"/>
</dbReference>
<dbReference type="Proteomes" id="UP000317243">
    <property type="component" value="Unassembled WGS sequence"/>
</dbReference>
<evidence type="ECO:0000313" key="7">
    <source>
        <dbReference type="Proteomes" id="UP000317243"/>
    </source>
</evidence>
<sequence length="660" mass="73983">MHELNQDDRPLQMTSPFGDDAVAESFSGEEMVNGLFHFDIELISREDNLDPATVLLKSVDIKVRTADDEWRFFNGVVKSFRYSGGDDRAHYYHMEIVPWFWQLTKSANCKVHESAGGKSAQDIISDLFDEKSFTDYQWNLRGTLSNRDYCLQYRETDFEFVTRLLAEEGIFYYFTHEEGKHTLVMSDNTSDCSDCPENEVNLKFNFSVKDSLDHLATWQHIREVTSSEFKLTDYDFEDPTASENFVTKEKTVIKTMGSAGSTVYDHTSASAAVKPDSGLLKSRATNRIEAEEADHETLYSSSDRRTFYAGGKFKVTEHFADSESGTNWLLMNVQHRAHSGGYLAGAGAVSGVYSNTFRAIPSERIPRPRYSRTKPMIHGVQSAVVVGPSGEEIHTDEYGRVRIQFHWDLEGGRDDTSSCWVRTVTPWAGTNWGMIAIPRIGQEVVVNFLNGDIDHPVVMGMLYNKDNMPPYALEDNKTQTGIKTRSTLEGGKDNFNELRFEDKKDEEEVYIHAERDLNCIIENNETREVGYEKQEEGNQEVKIYNNQDLTVGVGNSDGGSQTIKIGKDRTVTLNTGDDSLTVSQGNQKTKVSLGKIETEAMQSIELKVGSNSIKIDQSGITIKGLMVKINGDAMVEASSPMTTVKGDGMLTLKGGITMIN</sequence>
<dbReference type="InterPro" id="IPR006533">
    <property type="entry name" value="T6SS_Vgr_RhsGE"/>
</dbReference>
<dbReference type="Gene3D" id="3.55.50.10">
    <property type="entry name" value="Baseplate protein-like domains"/>
    <property type="match status" value="1"/>
</dbReference>
<dbReference type="Pfam" id="PF04717">
    <property type="entry name" value="Phage_base_V"/>
    <property type="match status" value="1"/>
</dbReference>
<dbReference type="PANTHER" id="PTHR32305:SF15">
    <property type="entry name" value="PROTEIN RHSA-RELATED"/>
    <property type="match status" value="1"/>
</dbReference>
<dbReference type="Gene3D" id="2.30.110.50">
    <property type="match status" value="1"/>
</dbReference>
<comment type="similarity">
    <text evidence="2">Belongs to the VgrG protein family.</text>
</comment>
<keyword evidence="3" id="KW-0964">Secreted</keyword>
<organism evidence="6 7">
    <name type="scientific">Thalassoglobus neptunius</name>
    <dbReference type="NCBI Taxonomy" id="1938619"/>
    <lineage>
        <taxon>Bacteria</taxon>
        <taxon>Pseudomonadati</taxon>
        <taxon>Planctomycetota</taxon>
        <taxon>Planctomycetia</taxon>
        <taxon>Planctomycetales</taxon>
        <taxon>Planctomycetaceae</taxon>
        <taxon>Thalassoglobus</taxon>
    </lineage>
</organism>
<dbReference type="Pfam" id="PF22178">
    <property type="entry name" value="Gp5_trimer_C"/>
    <property type="match status" value="1"/>
</dbReference>
<evidence type="ECO:0000259" key="5">
    <source>
        <dbReference type="Pfam" id="PF22178"/>
    </source>
</evidence>
<protein>
    <submittedName>
        <fullName evidence="6">Phage-related baseplate assembly protein</fullName>
    </submittedName>
</protein>
<dbReference type="Gene3D" id="2.40.50.230">
    <property type="entry name" value="Gp5 N-terminal domain"/>
    <property type="match status" value="1"/>
</dbReference>
<dbReference type="SUPFAM" id="SSF69279">
    <property type="entry name" value="Phage tail proteins"/>
    <property type="match status" value="2"/>
</dbReference>
<evidence type="ECO:0000256" key="1">
    <source>
        <dbReference type="ARBA" id="ARBA00004613"/>
    </source>
</evidence>
<keyword evidence="7" id="KW-1185">Reference proteome</keyword>
<dbReference type="SUPFAM" id="SSF69349">
    <property type="entry name" value="Phage fibre proteins"/>
    <property type="match status" value="1"/>
</dbReference>
<comment type="subcellular location">
    <subcellularLocation>
        <location evidence="1">Secreted</location>
    </subcellularLocation>
</comment>
<reference evidence="6 7" key="1">
    <citation type="submission" date="2019-02" db="EMBL/GenBank/DDBJ databases">
        <title>Deep-cultivation of Planctomycetes and their phenomic and genomic characterization uncovers novel biology.</title>
        <authorList>
            <person name="Wiegand S."/>
            <person name="Jogler M."/>
            <person name="Boedeker C."/>
            <person name="Pinto D."/>
            <person name="Vollmers J."/>
            <person name="Rivas-Marin E."/>
            <person name="Kohn T."/>
            <person name="Peeters S.H."/>
            <person name="Heuer A."/>
            <person name="Rast P."/>
            <person name="Oberbeckmann S."/>
            <person name="Bunk B."/>
            <person name="Jeske O."/>
            <person name="Meyerdierks A."/>
            <person name="Storesund J.E."/>
            <person name="Kallscheuer N."/>
            <person name="Luecker S."/>
            <person name="Lage O.M."/>
            <person name="Pohl T."/>
            <person name="Merkel B.J."/>
            <person name="Hornburger P."/>
            <person name="Mueller R.-W."/>
            <person name="Bruemmer F."/>
            <person name="Labrenz M."/>
            <person name="Spormann A.M."/>
            <person name="Op Den Camp H."/>
            <person name="Overmann J."/>
            <person name="Amann R."/>
            <person name="Jetten M.S.M."/>
            <person name="Mascher T."/>
            <person name="Medema M.H."/>
            <person name="Devos D.P."/>
            <person name="Kaster A.-K."/>
            <person name="Ovreas L."/>
            <person name="Rohde M."/>
            <person name="Galperin M.Y."/>
            <person name="Jogler C."/>
        </authorList>
    </citation>
    <scope>NUCLEOTIDE SEQUENCE [LARGE SCALE GENOMIC DNA]</scope>
    <source>
        <strain evidence="6 7">KOR42</strain>
    </source>
</reference>
<dbReference type="InterPro" id="IPR037026">
    <property type="entry name" value="Vgr_OB-fold_dom_sf"/>
</dbReference>
<dbReference type="OrthoDB" id="9762420at2"/>
<dbReference type="InterPro" id="IPR006531">
    <property type="entry name" value="Gp5/Vgr_OB"/>
</dbReference>
<dbReference type="SUPFAM" id="SSF69255">
    <property type="entry name" value="gp5 N-terminal domain-like"/>
    <property type="match status" value="1"/>
</dbReference>
<gene>
    <name evidence="6" type="ORF">KOR42_40060</name>
</gene>
<dbReference type="GO" id="GO:0005576">
    <property type="term" value="C:extracellular region"/>
    <property type="evidence" value="ECO:0007669"/>
    <property type="project" value="UniProtKB-SubCell"/>
</dbReference>
<evidence type="ECO:0000256" key="3">
    <source>
        <dbReference type="ARBA" id="ARBA00022525"/>
    </source>
</evidence>
<feature type="domain" description="Gp5/Type VI secretion system Vgr C-terminal trimerisation" evidence="5">
    <location>
        <begin position="480"/>
        <end position="591"/>
    </location>
</feature>
<feature type="domain" description="Gp5/Type VI secretion system Vgr protein OB-fold" evidence="4">
    <location>
        <begin position="396"/>
        <end position="463"/>
    </location>
</feature>
<evidence type="ECO:0000259" key="4">
    <source>
        <dbReference type="Pfam" id="PF04717"/>
    </source>
</evidence>
<dbReference type="Pfam" id="PF05954">
    <property type="entry name" value="Phage_GPD"/>
    <property type="match status" value="1"/>
</dbReference>
<proteinExistence type="inferred from homology"/>
<dbReference type="EMBL" id="SIHI01000020">
    <property type="protein sequence ID" value="TWT48215.1"/>
    <property type="molecule type" value="Genomic_DNA"/>
</dbReference>
<accession>A0A5C5WDV1</accession>
<dbReference type="InterPro" id="IPR050708">
    <property type="entry name" value="T6SS_VgrG/RHS"/>
</dbReference>
<dbReference type="NCBIfam" id="TIGR03361">
    <property type="entry name" value="VI_Rhs_Vgr"/>
    <property type="match status" value="1"/>
</dbReference>
<dbReference type="InterPro" id="IPR054030">
    <property type="entry name" value="Gp5_Vgr_C"/>
</dbReference>
<name>A0A5C5WDV1_9PLAN</name>